<protein>
    <submittedName>
        <fullName evidence="1">Uncharacterized protein</fullName>
    </submittedName>
</protein>
<sequence>MSLSLSHSSRALAALALVSLLSGCSIHGSYPDATAPDAAKLRFISNTSNTTLDIYDAQHCTGQTTGMLNNFLMGDTKRRVDMLVPPPAKARGMLEVKLASGKETMLMINTNGGSYICGKAFSFTPKAGEEYEVIFDMERDRCSTLFQRLARFGGEDVRIPQPVFDNGFPVCQGQSPIFAKPLPDTAQRTVLINRILAENAQAITRLDPPKAAGSTLPSEKIDELVTQRKALMGAVTLPEDYWTQYRQNLKLSNDEVSGRQSRALSLYTDTYRLRLRSIEDSILQQWLQPTDSSVRQRVTSSDEYMVRYYMNTSKSVALETINHHMERMAQLDQHFDVCARFDKCWRY</sequence>
<proteinExistence type="predicted"/>
<dbReference type="RefSeq" id="WP_154741427.1">
    <property type="nucleotide sequence ID" value="NZ_JBHSTG010000004.1"/>
</dbReference>
<dbReference type="EMBL" id="WLYI01000001">
    <property type="protein sequence ID" value="MTD17663.1"/>
    <property type="molecule type" value="Genomic_DNA"/>
</dbReference>
<comment type="caution">
    <text evidence="1">The sequence shown here is derived from an EMBL/GenBank/DDBJ whole genome shotgun (WGS) entry which is preliminary data.</text>
</comment>
<dbReference type="AlphaFoldDB" id="A0A7X2RMQ6"/>
<organism evidence="1 2">
    <name type="scientific">Pseudomonas karstica</name>
    <dbReference type="NCBI Taxonomy" id="1055468"/>
    <lineage>
        <taxon>Bacteria</taxon>
        <taxon>Pseudomonadati</taxon>
        <taxon>Pseudomonadota</taxon>
        <taxon>Gammaproteobacteria</taxon>
        <taxon>Pseudomonadales</taxon>
        <taxon>Pseudomonadaceae</taxon>
        <taxon>Pseudomonas</taxon>
    </lineage>
</organism>
<name>A0A7X2RMQ6_9PSED</name>
<keyword evidence="2" id="KW-1185">Reference proteome</keyword>
<gene>
    <name evidence="1" type="ORF">GIR22_00690</name>
</gene>
<reference evidence="1 2" key="1">
    <citation type="submission" date="2019-11" db="EMBL/GenBank/DDBJ databases">
        <title>Pseudmonas karstica sp. nov. and Pseudomonas spelaei sp. nov. from caves.</title>
        <authorList>
            <person name="Zeman M."/>
        </authorList>
    </citation>
    <scope>NUCLEOTIDE SEQUENCE [LARGE SCALE GENOMIC DNA]</scope>
    <source>
        <strain evidence="1 2">CCM 7891</strain>
    </source>
</reference>
<evidence type="ECO:0000313" key="1">
    <source>
        <dbReference type="EMBL" id="MTD17663.1"/>
    </source>
</evidence>
<dbReference type="Proteomes" id="UP000431485">
    <property type="component" value="Unassembled WGS sequence"/>
</dbReference>
<evidence type="ECO:0000313" key="2">
    <source>
        <dbReference type="Proteomes" id="UP000431485"/>
    </source>
</evidence>
<accession>A0A7X2RMQ6</accession>
<dbReference type="OrthoDB" id="7017945at2"/>